<dbReference type="Proteomes" id="UP000838878">
    <property type="component" value="Chromosome 13"/>
</dbReference>
<dbReference type="CDD" id="cd07061">
    <property type="entry name" value="HP_HAP_like"/>
    <property type="match status" value="1"/>
</dbReference>
<keyword evidence="5" id="KW-0378">Hydrolase</keyword>
<keyword evidence="4 8" id="KW-0732">Signal</keyword>
<dbReference type="AlphaFoldDB" id="A0A8J9UGP1"/>
<evidence type="ECO:0000256" key="7">
    <source>
        <dbReference type="ARBA" id="ARBA00023180"/>
    </source>
</evidence>
<dbReference type="Gene3D" id="3.40.50.1240">
    <property type="entry name" value="Phosphoglycerate mutase-like"/>
    <property type="match status" value="1"/>
</dbReference>
<evidence type="ECO:0000256" key="3">
    <source>
        <dbReference type="ARBA" id="ARBA00012646"/>
    </source>
</evidence>
<evidence type="ECO:0000256" key="1">
    <source>
        <dbReference type="ARBA" id="ARBA00000032"/>
    </source>
</evidence>
<sequence length="398" mass="45710">MFRSPDGKGNTKTNMLRYAILAVLHLVLMASCTDVDSDKELVMAFVVNRHGERSPDADELSLSDQKEKLKNLTYIEGLEGLTNTGKRRAFQLGKFIRQRYGSKGFGLLSDIYFHEEIALRSTDKERTKMTAQMAMAALYPPTSEQQWDEFLGKLWQPVPYTAVPLSEDYLRYYSNCKRFRDLITKAKAEAIKGEFQQYQDLVTLVKKETGRDFNEDPLLFQTLFDLFRSETSLGLDIPEWAKPLMPKLGEAARLAYRLYFRNNEMKKIGGGVILNDFVKAATDIAADKKVKKPFRMYSAHDFNLGALMEVTKVIRHEQSIPEYGSLFGIELYKSKSTGELSVMPIYLPRAGDSEVQSLHFTGCETSSYCDFKKFQQMTKEYLLPEKEFYKICNIRTEL</sequence>
<dbReference type="InterPro" id="IPR000560">
    <property type="entry name" value="His_Pase_clade-2"/>
</dbReference>
<accession>A0A8J9UGP1</accession>
<gene>
    <name evidence="9" type="ORF">BINO364_LOCUS5315</name>
</gene>
<comment type="similarity">
    <text evidence="2">Belongs to the histidine acid phosphatase family.</text>
</comment>
<dbReference type="OrthoDB" id="10257284at2759"/>
<dbReference type="PROSITE" id="PS00616">
    <property type="entry name" value="HIS_ACID_PHOSPHAT_1"/>
    <property type="match status" value="1"/>
</dbReference>
<dbReference type="EMBL" id="OV170233">
    <property type="protein sequence ID" value="CAH0718909.1"/>
    <property type="molecule type" value="Genomic_DNA"/>
</dbReference>
<dbReference type="InterPro" id="IPR033379">
    <property type="entry name" value="Acid_Pase_AS"/>
</dbReference>
<protein>
    <recommendedName>
        <fullName evidence="3">acid phosphatase</fullName>
        <ecNumber evidence="3">3.1.3.2</ecNumber>
    </recommendedName>
</protein>
<keyword evidence="6" id="KW-1015">Disulfide bond</keyword>
<evidence type="ECO:0000256" key="6">
    <source>
        <dbReference type="ARBA" id="ARBA00023157"/>
    </source>
</evidence>
<dbReference type="InterPro" id="IPR029033">
    <property type="entry name" value="His_PPase_superfam"/>
</dbReference>
<keyword evidence="7" id="KW-0325">Glycoprotein</keyword>
<dbReference type="Pfam" id="PF00328">
    <property type="entry name" value="His_Phos_2"/>
    <property type="match status" value="1"/>
</dbReference>
<dbReference type="InterPro" id="IPR050645">
    <property type="entry name" value="Histidine_acid_phosphatase"/>
</dbReference>
<dbReference type="PANTHER" id="PTHR11567">
    <property type="entry name" value="ACID PHOSPHATASE-RELATED"/>
    <property type="match status" value="1"/>
</dbReference>
<reference evidence="9" key="1">
    <citation type="submission" date="2021-12" db="EMBL/GenBank/DDBJ databases">
        <authorList>
            <person name="Martin H S."/>
        </authorList>
    </citation>
    <scope>NUCLEOTIDE SEQUENCE</scope>
</reference>
<evidence type="ECO:0000313" key="9">
    <source>
        <dbReference type="EMBL" id="CAH0718909.1"/>
    </source>
</evidence>
<dbReference type="GO" id="GO:0003993">
    <property type="term" value="F:acid phosphatase activity"/>
    <property type="evidence" value="ECO:0007669"/>
    <property type="project" value="UniProtKB-EC"/>
</dbReference>
<keyword evidence="10" id="KW-1185">Reference proteome</keyword>
<organism evidence="9 10">
    <name type="scientific">Brenthis ino</name>
    <name type="common">lesser marbled fritillary</name>
    <dbReference type="NCBI Taxonomy" id="405034"/>
    <lineage>
        <taxon>Eukaryota</taxon>
        <taxon>Metazoa</taxon>
        <taxon>Ecdysozoa</taxon>
        <taxon>Arthropoda</taxon>
        <taxon>Hexapoda</taxon>
        <taxon>Insecta</taxon>
        <taxon>Pterygota</taxon>
        <taxon>Neoptera</taxon>
        <taxon>Endopterygota</taxon>
        <taxon>Lepidoptera</taxon>
        <taxon>Glossata</taxon>
        <taxon>Ditrysia</taxon>
        <taxon>Papilionoidea</taxon>
        <taxon>Nymphalidae</taxon>
        <taxon>Heliconiinae</taxon>
        <taxon>Argynnini</taxon>
        <taxon>Brenthis</taxon>
    </lineage>
</organism>
<proteinExistence type="inferred from homology"/>
<evidence type="ECO:0000256" key="5">
    <source>
        <dbReference type="ARBA" id="ARBA00022801"/>
    </source>
</evidence>
<evidence type="ECO:0000313" key="10">
    <source>
        <dbReference type="Proteomes" id="UP000838878"/>
    </source>
</evidence>
<feature type="chain" id="PRO_5035473083" description="acid phosphatase" evidence="8">
    <location>
        <begin position="33"/>
        <end position="398"/>
    </location>
</feature>
<comment type="catalytic activity">
    <reaction evidence="1">
        <text>a phosphate monoester + H2O = an alcohol + phosphate</text>
        <dbReference type="Rhea" id="RHEA:15017"/>
        <dbReference type="ChEBI" id="CHEBI:15377"/>
        <dbReference type="ChEBI" id="CHEBI:30879"/>
        <dbReference type="ChEBI" id="CHEBI:43474"/>
        <dbReference type="ChEBI" id="CHEBI:67140"/>
        <dbReference type="EC" id="3.1.3.2"/>
    </reaction>
</comment>
<dbReference type="PROSITE" id="PS51257">
    <property type="entry name" value="PROKAR_LIPOPROTEIN"/>
    <property type="match status" value="1"/>
</dbReference>
<evidence type="ECO:0000256" key="2">
    <source>
        <dbReference type="ARBA" id="ARBA00005375"/>
    </source>
</evidence>
<dbReference type="SUPFAM" id="SSF53254">
    <property type="entry name" value="Phosphoglycerate mutase-like"/>
    <property type="match status" value="1"/>
</dbReference>
<evidence type="ECO:0000256" key="8">
    <source>
        <dbReference type="SAM" id="SignalP"/>
    </source>
</evidence>
<dbReference type="EC" id="3.1.3.2" evidence="3"/>
<feature type="non-terminal residue" evidence="9">
    <location>
        <position position="398"/>
    </location>
</feature>
<feature type="signal peptide" evidence="8">
    <location>
        <begin position="1"/>
        <end position="32"/>
    </location>
</feature>
<dbReference type="PANTHER" id="PTHR11567:SF211">
    <property type="entry name" value="PROSTATIC ACID PHOSPHATASE"/>
    <property type="match status" value="1"/>
</dbReference>
<evidence type="ECO:0000256" key="4">
    <source>
        <dbReference type="ARBA" id="ARBA00022729"/>
    </source>
</evidence>
<name>A0A8J9UGP1_9NEOP</name>